<comment type="caution">
    <text evidence="1">The sequence shown here is derived from an EMBL/GenBank/DDBJ whole genome shotgun (WGS) entry which is preliminary data.</text>
</comment>
<name>A0ABV2HFF6_9HYPH</name>
<dbReference type="EMBL" id="JBEPLI010000001">
    <property type="protein sequence ID" value="MET3589275.1"/>
    <property type="molecule type" value="Genomic_DNA"/>
</dbReference>
<protein>
    <submittedName>
        <fullName evidence="1">Uncharacterized protein</fullName>
    </submittedName>
</protein>
<sequence>MMFLTALSVLHGVVCACQSCQFLVAVVTNLLF</sequence>
<proteinExistence type="predicted"/>
<accession>A0ABV2HFF6</accession>
<dbReference type="Proteomes" id="UP001549086">
    <property type="component" value="Unassembled WGS sequence"/>
</dbReference>
<organism evidence="1 2">
    <name type="scientific">Bartonella silvatica</name>
    <dbReference type="NCBI Taxonomy" id="357760"/>
    <lineage>
        <taxon>Bacteria</taxon>
        <taxon>Pseudomonadati</taxon>
        <taxon>Pseudomonadota</taxon>
        <taxon>Alphaproteobacteria</taxon>
        <taxon>Hyphomicrobiales</taxon>
        <taxon>Bartonellaceae</taxon>
        <taxon>Bartonella</taxon>
    </lineage>
</organism>
<gene>
    <name evidence="1" type="ORF">ABID23_000345</name>
</gene>
<evidence type="ECO:0000313" key="2">
    <source>
        <dbReference type="Proteomes" id="UP001549086"/>
    </source>
</evidence>
<keyword evidence="2" id="KW-1185">Reference proteome</keyword>
<evidence type="ECO:0000313" key="1">
    <source>
        <dbReference type="EMBL" id="MET3589275.1"/>
    </source>
</evidence>
<reference evidence="1 2" key="1">
    <citation type="submission" date="2024-06" db="EMBL/GenBank/DDBJ databases">
        <title>Genomic Encyclopedia of Type Strains, Phase IV (KMG-IV): sequencing the most valuable type-strain genomes for metagenomic binning, comparative biology and taxonomic classification.</title>
        <authorList>
            <person name="Goeker M."/>
        </authorList>
    </citation>
    <scope>NUCLEOTIDE SEQUENCE [LARGE SCALE GENOMIC DNA]</scope>
    <source>
        <strain evidence="1 2">DSM 23649</strain>
    </source>
</reference>